<keyword evidence="2" id="KW-0479">Metal-binding</keyword>
<dbReference type="VEuPathDB" id="FungiDB:SPAR_H00480"/>
<dbReference type="Gene3D" id="3.30.160.60">
    <property type="entry name" value="Classic Zinc Finger"/>
    <property type="match status" value="1"/>
</dbReference>
<evidence type="ECO:0000256" key="2">
    <source>
        <dbReference type="ARBA" id="ARBA00022723"/>
    </source>
</evidence>
<keyword evidence="3 6" id="KW-0863">Zinc-finger</keyword>
<evidence type="ECO:0000259" key="8">
    <source>
        <dbReference type="PROSITE" id="PS50157"/>
    </source>
</evidence>
<reference evidence="9" key="4">
    <citation type="submission" date="2025-08" db="UniProtKB">
        <authorList>
            <consortium name="RefSeq"/>
        </authorList>
    </citation>
    <scope>IDENTIFICATION</scope>
    <source>
        <strain evidence="9">CBS432</strain>
    </source>
</reference>
<feature type="region of interest" description="Disordered" evidence="7">
    <location>
        <begin position="454"/>
        <end position="482"/>
    </location>
</feature>
<dbReference type="PROSITE" id="PS50157">
    <property type="entry name" value="ZINC_FINGER_C2H2_2"/>
    <property type="match status" value="1"/>
</dbReference>
<feature type="compositionally biased region" description="Low complexity" evidence="7">
    <location>
        <begin position="454"/>
        <end position="463"/>
    </location>
</feature>
<dbReference type="PANTHER" id="PTHR24396">
    <property type="entry name" value="ZINC FINGER PROTEIN"/>
    <property type="match status" value="1"/>
</dbReference>
<organism evidence="9">
    <name type="scientific">Saccharomyces paradoxus</name>
    <name type="common">Yeast</name>
    <name type="synonym">Saccharomyces douglasii</name>
    <dbReference type="NCBI Taxonomy" id="27291"/>
    <lineage>
        <taxon>Eukaryota</taxon>
        <taxon>Fungi</taxon>
        <taxon>Dikarya</taxon>
        <taxon>Ascomycota</taxon>
        <taxon>Saccharomycotina</taxon>
        <taxon>Saccharomycetes</taxon>
        <taxon>Saccharomycetales</taxon>
        <taxon>Saccharomycetaceae</taxon>
        <taxon>Saccharomyces</taxon>
    </lineage>
</organism>
<accession>A0A8B8USK7</accession>
<dbReference type="GO" id="GO:0005634">
    <property type="term" value="C:nucleus"/>
    <property type="evidence" value="ECO:0007669"/>
    <property type="project" value="UniProtKB-SubCell"/>
</dbReference>
<name>A0A8B8USK7_SACPA</name>
<sequence>MPILSLSSTRNSVLTKIYDYLKAVVQQVIVPNVKDDKSSKSTPFEALEPAKQSHPQKDCCATKKDDLTDVSELFPRQNNKQLSLTSKSSVVPCALNLDNLETPFSIEIDKNGTVSTHLNLGETISRDPSSGEPAKLQNDLLSSPLLDESYINNDQYKALFPSNFLPITPISSVITPASKKSIDESPLSDHVQGTADESSETLPYICHYCDARFRIRGYLTRHIKKHAKRKAYHCPFFDNSISQELRCHTSGGFSRRDTYKTHLKSRHFTYPEGIKPQDRNKSSGVCTQCGEYFSTSESWVENHIEAGSCKGLPEGYSEGIREKKKTSKMKMIKTSDGQTRFISSDESVLEPRATLNNICMEAAVIQSKERHNDKILPTKTDKNETGIGTQWFEQKQILKSTQTTQLRGPTNIQKSKERPIISPPNLSPQNASSLPQEYQSSRYVLHMDSPALSSASSALSPLSGDPITTTETNKSYPLDSEQSLLEPDKTEEDLINQPKESNMISINEMLQKQMDFELLGENHLKETQDYLALYKKANGIEF</sequence>
<dbReference type="GO" id="GO:0000978">
    <property type="term" value="F:RNA polymerase II cis-regulatory region sequence-specific DNA binding"/>
    <property type="evidence" value="ECO:0007669"/>
    <property type="project" value="TreeGrafter"/>
</dbReference>
<evidence type="ECO:0000256" key="3">
    <source>
        <dbReference type="ARBA" id="ARBA00022771"/>
    </source>
</evidence>
<dbReference type="InterPro" id="IPR036236">
    <property type="entry name" value="Znf_C2H2_sf"/>
</dbReference>
<evidence type="ECO:0000256" key="5">
    <source>
        <dbReference type="ARBA" id="ARBA00023242"/>
    </source>
</evidence>
<dbReference type="InterPro" id="IPR051643">
    <property type="entry name" value="Transcr_Reg_ZincFinger"/>
</dbReference>
<comment type="subcellular location">
    <subcellularLocation>
        <location evidence="1">Nucleus</location>
    </subcellularLocation>
</comment>
<dbReference type="SMART" id="SM00355">
    <property type="entry name" value="ZnF_C2H2"/>
    <property type="match status" value="2"/>
</dbReference>
<feature type="region of interest" description="Disordered" evidence="7">
    <location>
        <begin position="399"/>
        <end position="435"/>
    </location>
</feature>
<dbReference type="PANTHER" id="PTHR24396:SF19">
    <property type="entry name" value="FI01119P"/>
    <property type="match status" value="1"/>
</dbReference>
<reference evidence="9" key="2">
    <citation type="submission" date="2020-01" db="EMBL/GenBank/DDBJ databases">
        <title>Population-level Yeast Reference Genomes.</title>
        <authorList>
            <person name="Yue J.-X."/>
        </authorList>
    </citation>
    <scope>NUCLEOTIDE SEQUENCE</scope>
    <source>
        <strain evidence="9">CBS432</strain>
    </source>
</reference>
<keyword evidence="5" id="KW-0539">Nucleus</keyword>
<evidence type="ECO:0000256" key="7">
    <source>
        <dbReference type="SAM" id="MobiDB-lite"/>
    </source>
</evidence>
<dbReference type="GO" id="GO:0008270">
    <property type="term" value="F:zinc ion binding"/>
    <property type="evidence" value="ECO:0007669"/>
    <property type="project" value="UniProtKB-KW"/>
</dbReference>
<dbReference type="AlphaFoldDB" id="A0A8B8USK7"/>
<dbReference type="SUPFAM" id="SSF57667">
    <property type="entry name" value="beta-beta-alpha zinc fingers"/>
    <property type="match status" value="1"/>
</dbReference>
<dbReference type="RefSeq" id="XP_033766676.1">
    <property type="nucleotide sequence ID" value="XM_033910785.1"/>
</dbReference>
<evidence type="ECO:0000256" key="6">
    <source>
        <dbReference type="PROSITE-ProRule" id="PRU00042"/>
    </source>
</evidence>
<dbReference type="PROSITE" id="PS00028">
    <property type="entry name" value="ZINC_FINGER_C2H2_1"/>
    <property type="match status" value="1"/>
</dbReference>
<feature type="compositionally biased region" description="Polar residues" evidence="7">
    <location>
        <begin position="399"/>
        <end position="413"/>
    </location>
</feature>
<reference evidence="9" key="1">
    <citation type="journal article" date="2017" name="Nat. Genet.">
        <title>Contrasting evolutionary genome dynamics between domesticated and wild yeasts.</title>
        <authorList>
            <person name="Yue J.X."/>
            <person name="Li J."/>
            <person name="Aigrain L."/>
            <person name="Hallin J."/>
            <person name="Persson K."/>
            <person name="Oliver K."/>
            <person name="Bergstrom A."/>
            <person name="Coupland P."/>
            <person name="Warringer J."/>
            <person name="Lagomarsino M.C."/>
            <person name="Fischer G."/>
            <person name="Durbin R."/>
            <person name="Liti G."/>
        </authorList>
    </citation>
    <scope>NUCLEOTIDE SEQUENCE</scope>
    <source>
        <strain evidence="9">CBS432</strain>
    </source>
</reference>
<evidence type="ECO:0000313" key="9">
    <source>
        <dbReference type="RefSeq" id="XP_033766676.1"/>
    </source>
</evidence>
<evidence type="ECO:0000256" key="1">
    <source>
        <dbReference type="ARBA" id="ARBA00004123"/>
    </source>
</evidence>
<proteinExistence type="predicted"/>
<keyword evidence="4" id="KW-0862">Zinc</keyword>
<evidence type="ECO:0000256" key="4">
    <source>
        <dbReference type="ARBA" id="ARBA00022833"/>
    </source>
</evidence>
<reference evidence="9" key="3">
    <citation type="submission" date="2025-07" db="EMBL/GenBank/DDBJ databases">
        <authorList>
            <consortium name="NCBI Genome Project"/>
        </authorList>
    </citation>
    <scope>NUCLEOTIDE SEQUENCE</scope>
    <source>
        <strain evidence="9">CBS432</strain>
    </source>
</reference>
<dbReference type="GeneID" id="54630984"/>
<protein>
    <submittedName>
        <fullName evidence="9">Stp2p</fullName>
    </submittedName>
</protein>
<dbReference type="KEGG" id="spao:SPAR_H00480"/>
<dbReference type="InterPro" id="IPR013087">
    <property type="entry name" value="Znf_C2H2_type"/>
</dbReference>
<gene>
    <name evidence="9" type="primary">STP2</name>
    <name evidence="9" type="ORF">SPAR_H00480</name>
</gene>
<feature type="domain" description="C2H2-type" evidence="8">
    <location>
        <begin position="204"/>
        <end position="231"/>
    </location>
</feature>
<feature type="compositionally biased region" description="Polar residues" evidence="7">
    <location>
        <begin position="466"/>
        <end position="482"/>
    </location>
</feature>
<dbReference type="OrthoDB" id="9439903at2759"/>
<feature type="region of interest" description="Disordered" evidence="7">
    <location>
        <begin position="36"/>
        <end position="59"/>
    </location>
</feature>
<dbReference type="GO" id="GO:0000981">
    <property type="term" value="F:DNA-binding transcription factor activity, RNA polymerase II-specific"/>
    <property type="evidence" value="ECO:0007669"/>
    <property type="project" value="TreeGrafter"/>
</dbReference>
<dbReference type="FunFam" id="3.30.160.60:FF:002862">
    <property type="entry name" value="STP2p Transcription factor"/>
    <property type="match status" value="1"/>
</dbReference>